<feature type="region of interest" description="Disordered" evidence="1">
    <location>
        <begin position="1"/>
        <end position="35"/>
    </location>
</feature>
<comment type="caution">
    <text evidence="2">The sequence shown here is derived from an EMBL/GenBank/DDBJ whole genome shotgun (WGS) entry which is preliminary data.</text>
</comment>
<sequence>MGQQGREGRGGREARRGPPGGDWRGTPARTSPAGIIAEAERSLEMGERKQRARELPKARALLEASRTKVAAAGLASDRAGCLIFAAASTALLEVEQDEARAAAFGAPPNASALGADRRRRVGVLLEVRAALDAGASAAAAARASADELSHLAETMGTVQLLLSEAHEELEDGPAALVCARSAVASFERAADLHARAAQAVADEMRGQAPVAAEPSIELLRALAPALMAFGKLALQAARAPREDGGDDAACERLRAEGEASVERSLAALEEACSLCDSERGDDLPAAVEEWARLLWEASALAPPSGRAQVLSRAAAKCRQSLGLVSVPLASTRVLLGDVLRAAAEEAAAPLHAALASDAPPVASRAPLSAADAAACTREALVLYALALRDGYGSALAISRTDMAAQLGAADARVDCARLVSKLPAAIVRAALPAAGDACDEHILVVADAAACLGAAAAGYAALGARPLADWLRAGLSAEEHADFQFNWACAAALQGDEATAQQLLAALVREGRIESEAELSGDEDLRPFAQTDWMQQLRMALRARGV</sequence>
<dbReference type="EMBL" id="JAGTXO010000003">
    <property type="protein sequence ID" value="KAG8469123.1"/>
    <property type="molecule type" value="Genomic_DNA"/>
</dbReference>
<evidence type="ECO:0000313" key="3">
    <source>
        <dbReference type="Proteomes" id="UP000751190"/>
    </source>
</evidence>
<protein>
    <submittedName>
        <fullName evidence="2">Uncharacterized protein</fullName>
    </submittedName>
</protein>
<dbReference type="Proteomes" id="UP000751190">
    <property type="component" value="Unassembled WGS sequence"/>
</dbReference>
<keyword evidence="3" id="KW-1185">Reference proteome</keyword>
<accession>A0A8J5XPI9</accession>
<evidence type="ECO:0000256" key="1">
    <source>
        <dbReference type="SAM" id="MobiDB-lite"/>
    </source>
</evidence>
<name>A0A8J5XPI9_DIALT</name>
<reference evidence="2" key="1">
    <citation type="submission" date="2021-05" db="EMBL/GenBank/DDBJ databases">
        <title>The genome of the haptophyte Pavlova lutheri (Diacronema luteri, Pavlovales) - a model for lipid biosynthesis in eukaryotic algae.</title>
        <authorList>
            <person name="Hulatt C.J."/>
            <person name="Posewitz M.C."/>
        </authorList>
    </citation>
    <scope>NUCLEOTIDE SEQUENCE</scope>
    <source>
        <strain evidence="2">NIVA-4/92</strain>
    </source>
</reference>
<organism evidence="2 3">
    <name type="scientific">Diacronema lutheri</name>
    <name type="common">Unicellular marine alga</name>
    <name type="synonym">Monochrysis lutheri</name>
    <dbReference type="NCBI Taxonomy" id="2081491"/>
    <lineage>
        <taxon>Eukaryota</taxon>
        <taxon>Haptista</taxon>
        <taxon>Haptophyta</taxon>
        <taxon>Pavlovophyceae</taxon>
        <taxon>Pavlovales</taxon>
        <taxon>Pavlovaceae</taxon>
        <taxon>Diacronema</taxon>
    </lineage>
</organism>
<gene>
    <name evidence="2" type="ORF">KFE25_007641</name>
</gene>
<dbReference type="AlphaFoldDB" id="A0A8J5XPI9"/>
<proteinExistence type="predicted"/>
<evidence type="ECO:0000313" key="2">
    <source>
        <dbReference type="EMBL" id="KAG8469123.1"/>
    </source>
</evidence>
<feature type="compositionally biased region" description="Basic and acidic residues" evidence="1">
    <location>
        <begin position="1"/>
        <end position="16"/>
    </location>
</feature>